<sequence length="51" mass="6175">MEIFLCDSYKDTMLDQLIDYHTLFMTIISLVGFRYIFRREDTVFMLKSSNL</sequence>
<dbReference type="AlphaFoldDB" id="A0A6C0F699"/>
<evidence type="ECO:0000256" key="1">
    <source>
        <dbReference type="SAM" id="Phobius"/>
    </source>
</evidence>
<reference evidence="2" key="1">
    <citation type="journal article" date="2020" name="Nature">
        <title>Giant virus diversity and host interactions through global metagenomics.</title>
        <authorList>
            <person name="Schulz F."/>
            <person name="Roux S."/>
            <person name="Paez-Espino D."/>
            <person name="Jungbluth S."/>
            <person name="Walsh D.A."/>
            <person name="Denef V.J."/>
            <person name="McMahon K.D."/>
            <person name="Konstantinidis K.T."/>
            <person name="Eloe-Fadrosh E.A."/>
            <person name="Kyrpides N.C."/>
            <person name="Woyke T."/>
        </authorList>
    </citation>
    <scope>NUCLEOTIDE SEQUENCE</scope>
    <source>
        <strain evidence="2">GVMAG-S-ERX555967-130</strain>
    </source>
</reference>
<feature type="transmembrane region" description="Helical" evidence="1">
    <location>
        <begin position="20"/>
        <end position="37"/>
    </location>
</feature>
<accession>A0A6C0F699</accession>
<keyword evidence="1" id="KW-0472">Membrane</keyword>
<dbReference type="EMBL" id="MN738786">
    <property type="protein sequence ID" value="QHT36712.1"/>
    <property type="molecule type" value="Genomic_DNA"/>
</dbReference>
<keyword evidence="1" id="KW-1133">Transmembrane helix</keyword>
<proteinExistence type="predicted"/>
<evidence type="ECO:0000313" key="2">
    <source>
        <dbReference type="EMBL" id="QHT36712.1"/>
    </source>
</evidence>
<keyword evidence="1" id="KW-0812">Transmembrane</keyword>
<organism evidence="2">
    <name type="scientific">viral metagenome</name>
    <dbReference type="NCBI Taxonomy" id="1070528"/>
    <lineage>
        <taxon>unclassified sequences</taxon>
        <taxon>metagenomes</taxon>
        <taxon>organismal metagenomes</taxon>
    </lineage>
</organism>
<protein>
    <submittedName>
        <fullName evidence="2">Uncharacterized protein</fullName>
    </submittedName>
</protein>
<name>A0A6C0F699_9ZZZZ</name>